<feature type="transmembrane region" description="Helical" evidence="6">
    <location>
        <begin position="393"/>
        <end position="414"/>
    </location>
</feature>
<comment type="subcellular location">
    <subcellularLocation>
        <location evidence="1">Cell membrane</location>
        <topology evidence="1">Multi-pass membrane protein</topology>
    </subcellularLocation>
</comment>
<dbReference type="Pfam" id="PF03772">
    <property type="entry name" value="Competence"/>
    <property type="match status" value="1"/>
</dbReference>
<keyword evidence="5 6" id="KW-0472">Membrane</keyword>
<name>C4FIB3_9AQUI</name>
<dbReference type="InterPro" id="IPR052159">
    <property type="entry name" value="Competence_DNA_uptake"/>
</dbReference>
<feature type="transmembrane region" description="Helical" evidence="6">
    <location>
        <begin position="209"/>
        <end position="234"/>
    </location>
</feature>
<feature type="transmembrane region" description="Helical" evidence="6">
    <location>
        <begin position="332"/>
        <end position="352"/>
    </location>
</feature>
<feature type="transmembrane region" description="Helical" evidence="6">
    <location>
        <begin position="277"/>
        <end position="296"/>
    </location>
</feature>
<dbReference type="Proteomes" id="UP000005540">
    <property type="component" value="Unassembled WGS sequence"/>
</dbReference>
<evidence type="ECO:0000256" key="1">
    <source>
        <dbReference type="ARBA" id="ARBA00004651"/>
    </source>
</evidence>
<protein>
    <submittedName>
        <fullName evidence="8">ComEC/Rec2-related protein</fullName>
    </submittedName>
</protein>
<dbReference type="OrthoDB" id="9761531at2"/>
<evidence type="ECO:0000256" key="2">
    <source>
        <dbReference type="ARBA" id="ARBA00022475"/>
    </source>
</evidence>
<dbReference type="GO" id="GO:0005886">
    <property type="term" value="C:plasma membrane"/>
    <property type="evidence" value="ECO:0007669"/>
    <property type="project" value="UniProtKB-SubCell"/>
</dbReference>
<dbReference type="PANTHER" id="PTHR30619">
    <property type="entry name" value="DNA INTERNALIZATION/COMPETENCE PROTEIN COMEC/REC2"/>
    <property type="match status" value="1"/>
</dbReference>
<evidence type="ECO:0000256" key="5">
    <source>
        <dbReference type="ARBA" id="ARBA00023136"/>
    </source>
</evidence>
<dbReference type="AlphaFoldDB" id="C4FIB3"/>
<comment type="caution">
    <text evidence="8">The sequence shown here is derived from an EMBL/GenBank/DDBJ whole genome shotgun (WGS) entry which is preliminary data.</text>
</comment>
<dbReference type="EMBL" id="ABZS01000018">
    <property type="protein sequence ID" value="EEP61182.1"/>
    <property type="molecule type" value="Genomic_DNA"/>
</dbReference>
<dbReference type="PANTHER" id="PTHR30619:SF1">
    <property type="entry name" value="RECOMBINATION PROTEIN 2"/>
    <property type="match status" value="1"/>
</dbReference>
<feature type="transmembrane region" description="Helical" evidence="6">
    <location>
        <begin position="240"/>
        <end position="265"/>
    </location>
</feature>
<evidence type="ECO:0000256" key="4">
    <source>
        <dbReference type="ARBA" id="ARBA00022989"/>
    </source>
</evidence>
<keyword evidence="9" id="KW-1185">Reference proteome</keyword>
<evidence type="ECO:0000313" key="8">
    <source>
        <dbReference type="EMBL" id="EEP61182.1"/>
    </source>
</evidence>
<keyword evidence="4 6" id="KW-1133">Transmembrane helix</keyword>
<evidence type="ECO:0000256" key="3">
    <source>
        <dbReference type="ARBA" id="ARBA00022692"/>
    </source>
</evidence>
<reference evidence="8 9" key="1">
    <citation type="submission" date="2009-04" db="EMBL/GenBank/DDBJ databases">
        <authorList>
            <person name="Reysenbach A.-L."/>
            <person name="Heidelberg J.F."/>
            <person name="Nelson W.C."/>
        </authorList>
    </citation>
    <scope>NUCLEOTIDE SEQUENCE [LARGE SCALE GENOMIC DNA]</scope>
    <source>
        <strain evidence="8 9">SS-5</strain>
    </source>
</reference>
<dbReference type="InterPro" id="IPR004477">
    <property type="entry name" value="ComEC_N"/>
</dbReference>
<feature type="transmembrane region" description="Helical" evidence="6">
    <location>
        <begin position="420"/>
        <end position="439"/>
    </location>
</feature>
<keyword evidence="3 6" id="KW-0812">Transmembrane</keyword>
<feature type="domain" description="ComEC/Rec2-related protein" evidence="7">
    <location>
        <begin position="188"/>
        <end position="438"/>
    </location>
</feature>
<feature type="transmembrane region" description="Helical" evidence="6">
    <location>
        <begin position="302"/>
        <end position="320"/>
    </location>
</feature>
<accession>C4FIB3</accession>
<evidence type="ECO:0000313" key="9">
    <source>
        <dbReference type="Proteomes" id="UP000005540"/>
    </source>
</evidence>
<evidence type="ECO:0000259" key="7">
    <source>
        <dbReference type="Pfam" id="PF03772"/>
    </source>
</evidence>
<organism evidence="8 9">
    <name type="scientific">Sulfurihydrogenibium yellowstonense SS-5</name>
    <dbReference type="NCBI Taxonomy" id="432331"/>
    <lineage>
        <taxon>Bacteria</taxon>
        <taxon>Pseudomonadati</taxon>
        <taxon>Aquificota</taxon>
        <taxon>Aquificia</taxon>
        <taxon>Aquificales</taxon>
        <taxon>Hydrogenothermaceae</taxon>
        <taxon>Sulfurihydrogenibium</taxon>
    </lineage>
</organism>
<dbReference type="RefSeq" id="WP_007545749.1">
    <property type="nucleotide sequence ID" value="NZ_ABZS01000018.1"/>
</dbReference>
<feature type="transmembrane region" description="Helical" evidence="6">
    <location>
        <begin position="28"/>
        <end position="57"/>
    </location>
</feature>
<feature type="transmembrane region" description="Helical" evidence="6">
    <location>
        <begin position="358"/>
        <end position="381"/>
    </location>
</feature>
<dbReference type="NCBIfam" id="TIGR00360">
    <property type="entry name" value="ComEC_N-term"/>
    <property type="match status" value="1"/>
</dbReference>
<keyword evidence="2" id="KW-1003">Cell membrane</keyword>
<gene>
    <name evidence="8" type="ORF">SULYE_0297</name>
</gene>
<evidence type="ECO:0000256" key="6">
    <source>
        <dbReference type="SAM" id="Phobius"/>
    </source>
</evidence>
<proteinExistence type="predicted"/>
<sequence>MIYPWVVLFINLSLAVVLNKYLNLNISILVPILVIILSFVFNGVIRFLVLNLAIFLLGISISYKEKPVLQINQPIFVECVVSSFPDYLGFGSIFNCKVINSSEKQLIGKTFPVFAKYEENIYFLSRIAFLGKAKEKDGNLVLMPTRYFLKVDNSDNFLYPILKYRENCISNYGQNAISYETFQVGSALIFGEKRYLDLQTKKPFYQTGLAHLIAISGSHIAILFLSLSFILFFLSERKRLMTLGLILPVYGVLTGLGIPVVRAVFMSLLYIISKLFYLKNNSLNILFFTSFIFVFFSPESLFSVSFQLSFLAVFGIILTFEVFKDLENWQKVLISSLFATLFTLPVILYYFGNFSPTTIFATPIASLPLYPLLTISVLNLLTGFEISFLVKIMDFFTLIFIQIVKFFSSLGLYFTGFSPSIWLIFIYLATLTFILIYNLNKTQKIALSTNLAVVFLIFSKSDLSPKIYVFENKVYPVVLFTDNGKCYLFADFESKKILNIMNKEGCEYKVLLTEKREKFSDEFLSEFDIIKDFTYQISFENIHYKKWINPILTVEGKVFELKNQDLVIMVNDD</sequence>